<comment type="caution">
    <text evidence="1">The sequence shown here is derived from an EMBL/GenBank/DDBJ whole genome shotgun (WGS) entry which is preliminary data.</text>
</comment>
<organism evidence="1">
    <name type="scientific">Brassica cretica</name>
    <name type="common">Mustard</name>
    <dbReference type="NCBI Taxonomy" id="69181"/>
    <lineage>
        <taxon>Eukaryota</taxon>
        <taxon>Viridiplantae</taxon>
        <taxon>Streptophyta</taxon>
        <taxon>Embryophyta</taxon>
        <taxon>Tracheophyta</taxon>
        <taxon>Spermatophyta</taxon>
        <taxon>Magnoliopsida</taxon>
        <taxon>eudicotyledons</taxon>
        <taxon>Gunneridae</taxon>
        <taxon>Pentapetalae</taxon>
        <taxon>rosids</taxon>
        <taxon>malvids</taxon>
        <taxon>Brassicales</taxon>
        <taxon>Brassicaceae</taxon>
        <taxon>Brassiceae</taxon>
        <taxon>Brassica</taxon>
    </lineage>
</organism>
<dbReference type="AlphaFoldDB" id="A0A8S9LQH5"/>
<dbReference type="EMBL" id="QGKY02000089">
    <property type="protein sequence ID" value="KAF2609565.1"/>
    <property type="molecule type" value="Genomic_DNA"/>
</dbReference>
<protein>
    <submittedName>
        <fullName evidence="1">Uncharacterized protein</fullName>
    </submittedName>
</protein>
<sequence length="139" mass="15202">MGCIDLINLTSTNIYRPVLTRTSNKPYITRGPSMAAIRAESVATEKLGIFIEKNPPESKLTQLGVRSWPKYALLHQVRPVTPGTPYSMTHGAVGSSSTASSAANYTGEPRTLCYVLPQEKTSHTSFQGSSMEHWSFVLV</sequence>
<gene>
    <name evidence="1" type="ORF">F2Q70_00009179</name>
</gene>
<name>A0A8S9LQH5_BRACR</name>
<accession>A0A8S9LQH5</accession>
<reference evidence="1" key="1">
    <citation type="submission" date="2019-12" db="EMBL/GenBank/DDBJ databases">
        <title>Genome sequencing and annotation of Brassica cretica.</title>
        <authorList>
            <person name="Studholme D.J."/>
            <person name="Sarris P.F."/>
        </authorList>
    </citation>
    <scope>NUCLEOTIDE SEQUENCE</scope>
    <source>
        <strain evidence="1">PFS-102/07</strain>
        <tissue evidence="1">Leaf</tissue>
    </source>
</reference>
<proteinExistence type="predicted"/>
<evidence type="ECO:0000313" key="1">
    <source>
        <dbReference type="EMBL" id="KAF2609565.1"/>
    </source>
</evidence>